<proteinExistence type="predicted"/>
<evidence type="ECO:0000313" key="1">
    <source>
        <dbReference type="EMBL" id="KAE8653926.1"/>
    </source>
</evidence>
<sequence>MSRLDFSMMASGWLRRRLVNGSVHVWEAEEMLTALALF</sequence>
<evidence type="ECO:0000313" key="2">
    <source>
        <dbReference type="Proteomes" id="UP000436088"/>
    </source>
</evidence>
<keyword evidence="2" id="KW-1185">Reference proteome</keyword>
<dbReference type="Proteomes" id="UP000436088">
    <property type="component" value="Unassembled WGS sequence"/>
</dbReference>
<dbReference type="EMBL" id="VEPZ02001788">
    <property type="protein sequence ID" value="KAE8653926.1"/>
    <property type="molecule type" value="Genomic_DNA"/>
</dbReference>
<gene>
    <name evidence="1" type="ORF">F3Y22_tig00117056pilonHSYRG00513</name>
</gene>
<protein>
    <submittedName>
        <fullName evidence="1">Uncharacterized protein</fullName>
    </submittedName>
</protein>
<reference evidence="1" key="1">
    <citation type="submission" date="2019-09" db="EMBL/GenBank/DDBJ databases">
        <title>Draft genome information of white flower Hibiscus syriacus.</title>
        <authorList>
            <person name="Kim Y.-M."/>
        </authorList>
    </citation>
    <scope>NUCLEOTIDE SEQUENCE [LARGE SCALE GENOMIC DNA]</scope>
    <source>
        <strain evidence="1">YM2019G1</strain>
    </source>
</reference>
<accession>A0A6A2WVU2</accession>
<comment type="caution">
    <text evidence="1">The sequence shown here is derived from an EMBL/GenBank/DDBJ whole genome shotgun (WGS) entry which is preliminary data.</text>
</comment>
<dbReference type="AlphaFoldDB" id="A0A6A2WVU2"/>
<organism evidence="1 2">
    <name type="scientific">Hibiscus syriacus</name>
    <name type="common">Rose of Sharon</name>
    <dbReference type="NCBI Taxonomy" id="106335"/>
    <lineage>
        <taxon>Eukaryota</taxon>
        <taxon>Viridiplantae</taxon>
        <taxon>Streptophyta</taxon>
        <taxon>Embryophyta</taxon>
        <taxon>Tracheophyta</taxon>
        <taxon>Spermatophyta</taxon>
        <taxon>Magnoliopsida</taxon>
        <taxon>eudicotyledons</taxon>
        <taxon>Gunneridae</taxon>
        <taxon>Pentapetalae</taxon>
        <taxon>rosids</taxon>
        <taxon>malvids</taxon>
        <taxon>Malvales</taxon>
        <taxon>Malvaceae</taxon>
        <taxon>Malvoideae</taxon>
        <taxon>Hibiscus</taxon>
    </lineage>
</organism>
<name>A0A6A2WVU2_HIBSY</name>